<gene>
    <name evidence="1" type="ORF">FQ775_01200</name>
</gene>
<dbReference type="AlphaFoldDB" id="A0A5B8KU41"/>
<proteinExistence type="predicted"/>
<dbReference type="RefSeq" id="WP_146297748.1">
    <property type="nucleotide sequence ID" value="NZ_CP042301.2"/>
</dbReference>
<dbReference type="KEGG" id="niy:FQ775_01200"/>
<protein>
    <submittedName>
        <fullName evidence="1">Uncharacterized protein</fullName>
    </submittedName>
</protein>
<name>A0A5B8KU41_9HYPH</name>
<sequence length="99" mass="10738">MPEADEFIVFPPDEPCFRSDAALRQLRSYLAGRFPLHGFAVDAATVKGSDEFLVFPVMGTIDNDTGRGRLKRPPSPLLLAEIGAALRAFEPALAGNTLH</sequence>
<keyword evidence="2" id="KW-1185">Reference proteome</keyword>
<evidence type="ECO:0000313" key="1">
    <source>
        <dbReference type="EMBL" id="QDY99098.1"/>
    </source>
</evidence>
<evidence type="ECO:0000313" key="2">
    <source>
        <dbReference type="Proteomes" id="UP000321389"/>
    </source>
</evidence>
<dbReference type="OrthoDB" id="8370155at2"/>
<reference evidence="1" key="1">
    <citation type="submission" date="2020-04" db="EMBL/GenBank/DDBJ databases">
        <title>Nitratireductor sp. nov. isolated from mangrove soil.</title>
        <authorList>
            <person name="Ye Y."/>
        </authorList>
    </citation>
    <scope>NUCLEOTIDE SEQUENCE</scope>
    <source>
        <strain evidence="1">SY7</strain>
    </source>
</reference>
<dbReference type="Proteomes" id="UP000321389">
    <property type="component" value="Chromosome"/>
</dbReference>
<dbReference type="EMBL" id="CP042301">
    <property type="protein sequence ID" value="QDY99098.1"/>
    <property type="molecule type" value="Genomic_DNA"/>
</dbReference>
<organism evidence="1 2">
    <name type="scientific">Nitratireductor mangrovi</name>
    <dbReference type="NCBI Taxonomy" id="2599600"/>
    <lineage>
        <taxon>Bacteria</taxon>
        <taxon>Pseudomonadati</taxon>
        <taxon>Pseudomonadota</taxon>
        <taxon>Alphaproteobacteria</taxon>
        <taxon>Hyphomicrobiales</taxon>
        <taxon>Phyllobacteriaceae</taxon>
        <taxon>Nitratireductor</taxon>
    </lineage>
</organism>
<accession>A0A5B8KU41</accession>